<dbReference type="Gene3D" id="1.10.1660.10">
    <property type="match status" value="1"/>
</dbReference>
<sequence>MKTAELIAANDFCVYHNVEYTFITSLHEAGLVEITIINETTFIPQAELQKLEKLISLHELDINIAGIEAISHLLERVEKLQEDMRYLKNRLRLYED</sequence>
<dbReference type="AlphaFoldDB" id="A0A1H7ZPD1"/>
<evidence type="ECO:0000313" key="1">
    <source>
        <dbReference type="EMBL" id="SEM59418.1"/>
    </source>
</evidence>
<evidence type="ECO:0000313" key="2">
    <source>
        <dbReference type="Proteomes" id="UP000198942"/>
    </source>
</evidence>
<dbReference type="Pfam" id="PF13591">
    <property type="entry name" value="MerR_2"/>
    <property type="match status" value="1"/>
</dbReference>
<gene>
    <name evidence="1" type="ORF">SAMN05192574_101107</name>
</gene>
<dbReference type="Proteomes" id="UP000198942">
    <property type="component" value="Unassembled WGS sequence"/>
</dbReference>
<protein>
    <submittedName>
        <fullName evidence="1">MerR HTH family regulatory protein</fullName>
    </submittedName>
</protein>
<name>A0A1H7ZPD1_9SPHI</name>
<proteinExistence type="predicted"/>
<keyword evidence="2" id="KW-1185">Reference proteome</keyword>
<dbReference type="STRING" id="551995.SAMN05192574_101107"/>
<reference evidence="2" key="1">
    <citation type="submission" date="2016-10" db="EMBL/GenBank/DDBJ databases">
        <authorList>
            <person name="Varghese N."/>
            <person name="Submissions S."/>
        </authorList>
    </citation>
    <scope>NUCLEOTIDE SEQUENCE [LARGE SCALE GENOMIC DNA]</scope>
    <source>
        <strain evidence="2">Gh-48</strain>
    </source>
</reference>
<accession>A0A1H7ZPD1</accession>
<dbReference type="OrthoDB" id="1494789at2"/>
<organism evidence="1 2">
    <name type="scientific">Mucilaginibacter gossypiicola</name>
    <dbReference type="NCBI Taxonomy" id="551995"/>
    <lineage>
        <taxon>Bacteria</taxon>
        <taxon>Pseudomonadati</taxon>
        <taxon>Bacteroidota</taxon>
        <taxon>Sphingobacteriia</taxon>
        <taxon>Sphingobacteriales</taxon>
        <taxon>Sphingobacteriaceae</taxon>
        <taxon>Mucilaginibacter</taxon>
    </lineage>
</organism>
<dbReference type="RefSeq" id="WP_091206165.1">
    <property type="nucleotide sequence ID" value="NZ_FOCL01000001.1"/>
</dbReference>
<dbReference type="EMBL" id="FOCL01000001">
    <property type="protein sequence ID" value="SEM59418.1"/>
    <property type="molecule type" value="Genomic_DNA"/>
</dbReference>